<dbReference type="KEGG" id="falb:HYN59_14780"/>
<evidence type="ECO:0000313" key="3">
    <source>
        <dbReference type="EMBL" id="AWH86295.1"/>
    </source>
</evidence>
<sequence length="84" mass="9744">MENVDFITERKKFGRHILKLRKKISSKDYPGKFISQQELADRSGNITKKTIGQIERGDINPSFETLLVLAQALHISIQELFNYH</sequence>
<dbReference type="Pfam" id="PF01381">
    <property type="entry name" value="HTH_3"/>
    <property type="match status" value="1"/>
</dbReference>
<dbReference type="InterPro" id="IPR050807">
    <property type="entry name" value="TransReg_Diox_bact_type"/>
</dbReference>
<dbReference type="Gene3D" id="1.10.260.40">
    <property type="entry name" value="lambda repressor-like DNA-binding domains"/>
    <property type="match status" value="1"/>
</dbReference>
<dbReference type="InterPro" id="IPR010982">
    <property type="entry name" value="Lambda_DNA-bd_dom_sf"/>
</dbReference>
<dbReference type="PROSITE" id="PS50943">
    <property type="entry name" value="HTH_CROC1"/>
    <property type="match status" value="1"/>
</dbReference>
<protein>
    <submittedName>
        <fullName evidence="3">XRE family transcriptional regulator</fullName>
    </submittedName>
</protein>
<dbReference type="GO" id="GO:0003677">
    <property type="term" value="F:DNA binding"/>
    <property type="evidence" value="ECO:0007669"/>
    <property type="project" value="UniProtKB-KW"/>
</dbReference>
<dbReference type="CDD" id="cd00093">
    <property type="entry name" value="HTH_XRE"/>
    <property type="match status" value="1"/>
</dbReference>
<dbReference type="GO" id="GO:0003700">
    <property type="term" value="F:DNA-binding transcription factor activity"/>
    <property type="evidence" value="ECO:0007669"/>
    <property type="project" value="TreeGrafter"/>
</dbReference>
<dbReference type="RefSeq" id="WP_108779018.1">
    <property type="nucleotide sequence ID" value="NZ_CP029186.1"/>
</dbReference>
<dbReference type="AlphaFoldDB" id="A0A2S1R0X9"/>
<name>A0A2S1R0X9_9FLAO</name>
<feature type="domain" description="HTH cro/C1-type" evidence="2">
    <location>
        <begin position="34"/>
        <end position="80"/>
    </location>
</feature>
<dbReference type="InterPro" id="IPR001387">
    <property type="entry name" value="Cro/C1-type_HTH"/>
</dbReference>
<dbReference type="EMBL" id="CP029186">
    <property type="protein sequence ID" value="AWH86295.1"/>
    <property type="molecule type" value="Genomic_DNA"/>
</dbReference>
<dbReference type="Proteomes" id="UP000244929">
    <property type="component" value="Chromosome"/>
</dbReference>
<dbReference type="GO" id="GO:0005829">
    <property type="term" value="C:cytosol"/>
    <property type="evidence" value="ECO:0007669"/>
    <property type="project" value="TreeGrafter"/>
</dbReference>
<reference evidence="3 4" key="1">
    <citation type="submission" date="2018-04" db="EMBL/GenBank/DDBJ databases">
        <title>Genome sequencing of Flavobacterium sp. HYN0059.</title>
        <authorList>
            <person name="Yi H."/>
            <person name="Baek C."/>
        </authorList>
    </citation>
    <scope>NUCLEOTIDE SEQUENCE [LARGE SCALE GENOMIC DNA]</scope>
    <source>
        <strain evidence="3 4">HYN0059</strain>
    </source>
</reference>
<evidence type="ECO:0000313" key="4">
    <source>
        <dbReference type="Proteomes" id="UP000244929"/>
    </source>
</evidence>
<accession>A0A2S1R0X9</accession>
<keyword evidence="4" id="KW-1185">Reference proteome</keyword>
<keyword evidence="1" id="KW-0238">DNA-binding</keyword>
<dbReference type="PANTHER" id="PTHR46797:SF1">
    <property type="entry name" value="METHYLPHOSPHONATE SYNTHASE"/>
    <property type="match status" value="1"/>
</dbReference>
<proteinExistence type="predicted"/>
<evidence type="ECO:0000259" key="2">
    <source>
        <dbReference type="PROSITE" id="PS50943"/>
    </source>
</evidence>
<dbReference type="SUPFAM" id="SSF47413">
    <property type="entry name" value="lambda repressor-like DNA-binding domains"/>
    <property type="match status" value="1"/>
</dbReference>
<dbReference type="PANTHER" id="PTHR46797">
    <property type="entry name" value="HTH-TYPE TRANSCRIPTIONAL REGULATOR"/>
    <property type="match status" value="1"/>
</dbReference>
<organism evidence="3 4">
    <name type="scientific">Flavobacterium album</name>
    <dbReference type="NCBI Taxonomy" id="2175091"/>
    <lineage>
        <taxon>Bacteria</taxon>
        <taxon>Pseudomonadati</taxon>
        <taxon>Bacteroidota</taxon>
        <taxon>Flavobacteriia</taxon>
        <taxon>Flavobacteriales</taxon>
        <taxon>Flavobacteriaceae</taxon>
        <taxon>Flavobacterium</taxon>
    </lineage>
</organism>
<dbReference type="SMART" id="SM00530">
    <property type="entry name" value="HTH_XRE"/>
    <property type="match status" value="1"/>
</dbReference>
<gene>
    <name evidence="3" type="ORF">HYN59_14780</name>
</gene>
<dbReference type="OrthoDB" id="2902336at2"/>
<evidence type="ECO:0000256" key="1">
    <source>
        <dbReference type="ARBA" id="ARBA00023125"/>
    </source>
</evidence>